<gene>
    <name evidence="1" type="ORF">B7O98_09460</name>
</gene>
<dbReference type="Proteomes" id="UP000244093">
    <property type="component" value="Unassembled WGS sequence"/>
</dbReference>
<comment type="caution">
    <text evidence="1">The sequence shown here is derived from an EMBL/GenBank/DDBJ whole genome shotgun (WGS) entry which is preliminary data.</text>
</comment>
<organism evidence="1 2">
    <name type="scientific">Zestosphaera tikiterensis</name>
    <dbReference type="NCBI Taxonomy" id="1973259"/>
    <lineage>
        <taxon>Archaea</taxon>
        <taxon>Thermoproteota</taxon>
        <taxon>Thermoprotei</taxon>
        <taxon>Desulfurococcales</taxon>
        <taxon>Desulfurococcaceae</taxon>
        <taxon>Zestosphaera</taxon>
    </lineage>
</organism>
<accession>A0A2R7Y1B9</accession>
<proteinExistence type="predicted"/>
<reference evidence="1 2" key="1">
    <citation type="journal article" date="2018" name="Syst. Appl. Microbiol.">
        <title>A new symbiotic nanoarchaeote (Candidatus Nanoclepta minutus) and its host (Zestosphaera tikiterensis gen. nov., sp. nov.) from a New Zealand hot spring.</title>
        <authorList>
            <person name="St John E."/>
            <person name="Liu Y."/>
            <person name="Podar M."/>
            <person name="Stott M.B."/>
            <person name="Meneghin J."/>
            <person name="Chen Z."/>
            <person name="Lagutin K."/>
            <person name="Mitchell K."/>
            <person name="Reysenbach A.L."/>
        </authorList>
    </citation>
    <scope>NUCLEOTIDE SEQUENCE [LARGE SCALE GENOMIC DNA]</scope>
    <source>
        <strain evidence="1">NZ3</strain>
    </source>
</reference>
<sequence length="159" mass="17460">MSWRGLKEKLVDMPIWRWEYNAIIESLNDLKQWIDSKTSLVPVKYAIQSTQLTLDATENRQTLLLEGPGLILIGSDGNGEAVFTILVLIDGNKQLKLSPNEKSLFAVAFSSGIELDIYNPWAEQKTATIPGITVIGLAKSVKSVDTSLVSASTGEIRVI</sequence>
<protein>
    <submittedName>
        <fullName evidence="1">Uncharacterized protein</fullName>
    </submittedName>
</protein>
<evidence type="ECO:0000313" key="2">
    <source>
        <dbReference type="Proteomes" id="UP000244093"/>
    </source>
</evidence>
<name>A0A2R7Y1B9_9CREN</name>
<dbReference type="EMBL" id="NBVN01000014">
    <property type="protein sequence ID" value="PUA31324.1"/>
    <property type="molecule type" value="Genomic_DNA"/>
</dbReference>
<dbReference type="AlphaFoldDB" id="A0A2R7Y1B9"/>
<evidence type="ECO:0000313" key="1">
    <source>
        <dbReference type="EMBL" id="PUA31324.1"/>
    </source>
</evidence>